<keyword evidence="4" id="KW-1185">Reference proteome</keyword>
<dbReference type="InterPro" id="IPR050259">
    <property type="entry name" value="SDR"/>
</dbReference>
<proteinExistence type="inferred from homology"/>
<dbReference type="Pfam" id="PF13561">
    <property type="entry name" value="adh_short_C2"/>
    <property type="match status" value="1"/>
</dbReference>
<comment type="caution">
    <text evidence="3">The sequence shown here is derived from an EMBL/GenBank/DDBJ whole genome shotgun (WGS) entry which is preliminary data.</text>
</comment>
<evidence type="ECO:0000313" key="4">
    <source>
        <dbReference type="Proteomes" id="UP000262477"/>
    </source>
</evidence>
<dbReference type="GO" id="GO:0016491">
    <property type="term" value="F:oxidoreductase activity"/>
    <property type="evidence" value="ECO:0007669"/>
    <property type="project" value="UniProtKB-KW"/>
</dbReference>
<dbReference type="PRINTS" id="PR00081">
    <property type="entry name" value="GDHRDH"/>
</dbReference>
<dbReference type="OrthoDB" id="9804774at2"/>
<keyword evidence="2" id="KW-0560">Oxidoreductase</keyword>
<dbReference type="AlphaFoldDB" id="A0A371Q563"/>
<evidence type="ECO:0000256" key="2">
    <source>
        <dbReference type="ARBA" id="ARBA00023002"/>
    </source>
</evidence>
<sequence length="256" mass="26304">MDLGLDGRVALVAASSSGLGLAVARTLAAEGAHVALCGRDPDKLARARAEVDGCGPGRVVSTVVDLRDEDAAAAWVRQTAEEFGGLHIVVTNSGGVPFGPVESFKVAEYRQAVNDNLLPHVSLSLAAAPYLTEAGWGRIVMITSEAVRQPHPGSGLSSVARLGVLGFVKGLVHSLGASGVTVNVLAPGFHRTPILDEQYGAQVEERIAEVARELPLGRIGRAEDLGSLAAFLASEQAAFVTGTVLVADGGNTRGIG</sequence>
<gene>
    <name evidence="3" type="ORF">DY245_13605</name>
</gene>
<comment type="similarity">
    <text evidence="1">Belongs to the short-chain dehydrogenases/reductases (SDR) family.</text>
</comment>
<dbReference type="PANTHER" id="PTHR42879:SF6">
    <property type="entry name" value="NADPH-DEPENDENT REDUCTASE BACG"/>
    <property type="match status" value="1"/>
</dbReference>
<dbReference type="EMBL" id="QUAC01000107">
    <property type="protein sequence ID" value="REK89821.1"/>
    <property type="molecule type" value="Genomic_DNA"/>
</dbReference>
<accession>A0A371Q563</accession>
<dbReference type="InterPro" id="IPR036291">
    <property type="entry name" value="NAD(P)-bd_dom_sf"/>
</dbReference>
<dbReference type="RefSeq" id="WP_128507050.1">
    <property type="nucleotide sequence ID" value="NZ_QUAC01000107.1"/>
</dbReference>
<dbReference type="InterPro" id="IPR002347">
    <property type="entry name" value="SDR_fam"/>
</dbReference>
<reference evidence="3 4" key="1">
    <citation type="submission" date="2018-08" db="EMBL/GenBank/DDBJ databases">
        <title>Streptomyces NEAU-D10 sp. nov., a novel Actinomycete isolated from soil.</title>
        <authorList>
            <person name="Jin L."/>
        </authorList>
    </citation>
    <scope>NUCLEOTIDE SEQUENCE [LARGE SCALE GENOMIC DNA]</scope>
    <source>
        <strain evidence="3 4">NEAU-D10</strain>
    </source>
</reference>
<protein>
    <submittedName>
        <fullName evidence="3">SDR family NAD(P)-dependent oxidoreductase</fullName>
    </submittedName>
</protein>
<dbReference type="SUPFAM" id="SSF51735">
    <property type="entry name" value="NAD(P)-binding Rossmann-fold domains"/>
    <property type="match status" value="1"/>
</dbReference>
<organism evidence="3 4">
    <name type="scientific">Streptomyces inhibens</name>
    <dbReference type="NCBI Taxonomy" id="2293571"/>
    <lineage>
        <taxon>Bacteria</taxon>
        <taxon>Bacillati</taxon>
        <taxon>Actinomycetota</taxon>
        <taxon>Actinomycetes</taxon>
        <taxon>Kitasatosporales</taxon>
        <taxon>Streptomycetaceae</taxon>
        <taxon>Streptomyces</taxon>
    </lineage>
</organism>
<evidence type="ECO:0000313" key="3">
    <source>
        <dbReference type="EMBL" id="REK89821.1"/>
    </source>
</evidence>
<dbReference type="PANTHER" id="PTHR42879">
    <property type="entry name" value="3-OXOACYL-(ACYL-CARRIER-PROTEIN) REDUCTASE"/>
    <property type="match status" value="1"/>
</dbReference>
<dbReference type="Proteomes" id="UP000262477">
    <property type="component" value="Unassembled WGS sequence"/>
</dbReference>
<dbReference type="Gene3D" id="3.40.50.720">
    <property type="entry name" value="NAD(P)-binding Rossmann-like Domain"/>
    <property type="match status" value="1"/>
</dbReference>
<evidence type="ECO:0000256" key="1">
    <source>
        <dbReference type="ARBA" id="ARBA00006484"/>
    </source>
</evidence>
<dbReference type="FunFam" id="3.40.50.720:FF:000084">
    <property type="entry name" value="Short-chain dehydrogenase reductase"/>
    <property type="match status" value="1"/>
</dbReference>
<name>A0A371Q563_STRIH</name>